<evidence type="ECO:0000259" key="2">
    <source>
        <dbReference type="Pfam" id="PF10979"/>
    </source>
</evidence>
<dbReference type="InterPro" id="IPR055592">
    <property type="entry name" value="DUF7168"/>
</dbReference>
<sequence length="257" mass="27763">MNENDSDKILNRIRGLFAKAKAVAGTPEADVFNEKALELIAKYGIDEQAARMNGIDGSIDDDKVIKVTYTFGGDYGMQRLKLVWAVVSNLHCKAIHTMAADGRDAIVVVGVKRHIMRAKLLYGFLEPQMLAGAVTAATRPEVLAEFPDGVPALNRQVREGYMEGWAEAMAYKIRDVELAALRQVDRNAGDTTMALQRSTDEARATKAFDKLFPPALRGRGKATKAGGAAYRAGMRDGSTTDVGQTRMGAGAGTRVLA</sequence>
<evidence type="ECO:0000259" key="3">
    <source>
        <dbReference type="Pfam" id="PF23771"/>
    </source>
</evidence>
<dbReference type="Pfam" id="PF10979">
    <property type="entry name" value="DUF2786"/>
    <property type="match status" value="1"/>
</dbReference>
<name>A0A977KLV6_9CAUD</name>
<accession>A0A977KLV6</accession>
<dbReference type="EMBL" id="OP297535">
    <property type="protein sequence ID" value="UXE03876.1"/>
    <property type="molecule type" value="Genomic_DNA"/>
</dbReference>
<evidence type="ECO:0008006" key="6">
    <source>
        <dbReference type="Google" id="ProtNLM"/>
    </source>
</evidence>
<evidence type="ECO:0000313" key="4">
    <source>
        <dbReference type="EMBL" id="UXE03876.1"/>
    </source>
</evidence>
<dbReference type="Proteomes" id="UP001064297">
    <property type="component" value="Segment"/>
</dbReference>
<evidence type="ECO:0000313" key="5">
    <source>
        <dbReference type="Proteomes" id="UP001064297"/>
    </source>
</evidence>
<keyword evidence="5" id="KW-1185">Reference proteome</keyword>
<proteinExistence type="predicted"/>
<feature type="region of interest" description="Disordered" evidence="1">
    <location>
        <begin position="236"/>
        <end position="257"/>
    </location>
</feature>
<dbReference type="InterPro" id="IPR024498">
    <property type="entry name" value="DUF2786"/>
</dbReference>
<organism evidence="4 5">
    <name type="scientific">Gordonia phage ObLaDi</name>
    <dbReference type="NCBI Taxonomy" id="2978487"/>
    <lineage>
        <taxon>Viruses</taxon>
        <taxon>Duplodnaviria</taxon>
        <taxon>Heunggongvirae</taxon>
        <taxon>Uroviricota</taxon>
        <taxon>Caudoviricetes</taxon>
        <taxon>Kruegerviridae</taxon>
        <taxon>Cafassovirus</taxon>
        <taxon>Cafassovirus obladi</taxon>
    </lineage>
</organism>
<dbReference type="Pfam" id="PF23771">
    <property type="entry name" value="DUF7168"/>
    <property type="match status" value="1"/>
</dbReference>
<feature type="domain" description="DUF2786" evidence="2">
    <location>
        <begin position="8"/>
        <end position="47"/>
    </location>
</feature>
<gene>
    <name evidence="4" type="primary">153</name>
    <name evidence="4" type="ORF">SEA_OBLADI_153</name>
</gene>
<protein>
    <recommendedName>
        <fullName evidence="6">DUF2786 domain-containing protein</fullName>
    </recommendedName>
</protein>
<feature type="domain" description="DUF7168" evidence="3">
    <location>
        <begin position="80"/>
        <end position="177"/>
    </location>
</feature>
<evidence type="ECO:0000256" key="1">
    <source>
        <dbReference type="SAM" id="MobiDB-lite"/>
    </source>
</evidence>
<reference evidence="4" key="1">
    <citation type="submission" date="2022-08" db="EMBL/GenBank/DDBJ databases">
        <authorList>
            <person name="Abuwarda M.A."/>
            <person name="Alvarez A."/>
            <person name="Batteikh M."/>
            <person name="Baughman A.P."/>
            <person name="Chavez V."/>
            <person name="Cheng C."/>
            <person name="Cosentino E.J."/>
            <person name="Di Blasi D.L."/>
            <person name="Dooley N.L."/>
            <person name="Empson B.M."/>
            <person name="Erfanian K."/>
            <person name="Esparza P.D."/>
            <person name="Fleming H.S."/>
            <person name="Ghannam M.S."/>
            <person name="Gibbons A.C."/>
            <person name="Gonzalez C."/>
            <person name="Huq N.E."/>
            <person name="Jin K."/>
            <person name="Kamarzar M."/>
            <person name="Khaine A."/>
            <person name="Krug K.R."/>
            <person name="Lee A."/>
            <person name="Liao S."/>
            <person name="Light I."/>
            <person name="Ma Y."/>
            <person name="Magaling J.M."/>
            <person name="McLinden K.C."/>
            <person name="Melkote A."/>
            <person name="Montoya Serpas C.A."/>
            <person name="Niazmandi K."/>
            <person name="Ostroske E.C."/>
            <person name="Paek B.H."/>
            <person name="Rajiv S."/>
            <person name="Santos C.E."/>
            <person name="Semaan S.A."/>
            <person name="Senthilvelan J."/>
            <person name="Sheppy T.E."/>
            <person name="Stephenson J.C."/>
            <person name="Tenney M.E."/>
            <person name="Teoh N."/>
            <person name="Thorp J.P."/>
            <person name="Turon Font G."/>
            <person name="Uvarov E.V."/>
            <person name="Verpukhovskiy P."/>
            <person name="Wang J."/>
            <person name="Whang A.Y."/>
            <person name="Wright N.E."/>
            <person name="Wu M."/>
            <person name="Zhuang C."/>
            <person name="Bruns J.A."/>
            <person name="Chai A.E."/>
            <person name="Parikh H."/>
            <person name="Zorawik M."/>
            <person name="Garza D.R."/>
            <person name="Ngo R.T."/>
            <person name="Reddi K."/>
            <person name="Garcia-Vedrenne A.E."/>
            <person name="Freise A.C."/>
            <person name="Balish M.F."/>
            <person name="Garlena R.A."/>
            <person name="Russell D.A."/>
            <person name="Jacobs-Sera D."/>
            <person name="Hatfull G.F."/>
        </authorList>
    </citation>
    <scope>NUCLEOTIDE SEQUENCE</scope>
</reference>